<accession>A0A1L0FZK3</accession>
<organism evidence="1 2">
    <name type="scientific">Sungouiella intermedia</name>
    <dbReference type="NCBI Taxonomy" id="45354"/>
    <lineage>
        <taxon>Eukaryota</taxon>
        <taxon>Fungi</taxon>
        <taxon>Dikarya</taxon>
        <taxon>Ascomycota</taxon>
        <taxon>Saccharomycotina</taxon>
        <taxon>Pichiomycetes</taxon>
        <taxon>Metschnikowiaceae</taxon>
        <taxon>Sungouiella</taxon>
    </lineage>
</organism>
<reference evidence="1 2" key="1">
    <citation type="submission" date="2016-10" db="EMBL/GenBank/DDBJ databases">
        <authorList>
            <person name="de Groot N.N."/>
        </authorList>
    </citation>
    <scope>NUCLEOTIDE SEQUENCE [LARGE SCALE GENOMIC DNA]</scope>
    <source>
        <strain evidence="1 2">PYCC 4715</strain>
    </source>
</reference>
<dbReference type="EMBL" id="LT635764">
    <property type="protein sequence ID" value="SGZ49885.1"/>
    <property type="molecule type" value="Genomic_DNA"/>
</dbReference>
<protein>
    <submittedName>
        <fullName evidence="1">CIC11C00000005412</fullName>
    </submittedName>
</protein>
<dbReference type="Proteomes" id="UP000182259">
    <property type="component" value="Chromosome I"/>
</dbReference>
<proteinExistence type="predicted"/>
<sequence>MTTVAPIMMPPKTKRRSFKIKRSPRLASFSHPLDSPRDDSWDSDVESVLDSSYNESILSVTSLDSNGAYSVLPLSSCCATKRTVATPAVVLTPLVTTRCSELRATSSYSKLLVLMKRHDERKEKISTINEKSDLHSIDRMLRWRSFLLSVMTFAMIPFSPRSTDDTVPLDVEIKTTNTISINGVNSINYINNLGNYDDERELVTFATISPNPASLELKYSKVRNRDFRINCDFLKCYALDFCARQNRKLPITTSPEEVEQLMQDPALRWFNSRYGLRTISNISREKLWDSVILPPRSDLHPQGAIDYSKYSYVGGDEPLGSGPSVVSKHSKYIPWATHRTSLRPAGVLATSKPHTSKTPMGGVTATQYTIKGWCNERWTCN</sequence>
<name>A0A1L0FZK3_9ASCO</name>
<dbReference type="AlphaFoldDB" id="A0A1L0FZK3"/>
<evidence type="ECO:0000313" key="1">
    <source>
        <dbReference type="EMBL" id="SGZ49885.1"/>
    </source>
</evidence>
<evidence type="ECO:0000313" key="2">
    <source>
        <dbReference type="Proteomes" id="UP000182259"/>
    </source>
</evidence>
<gene>
    <name evidence="1" type="ORF">SAMEA4029009_CIC11G00000005412</name>
</gene>